<name>A0A3M5DZF0_PSEAI</name>
<evidence type="ECO:0000313" key="1">
    <source>
        <dbReference type="EMBL" id="RMS55465.1"/>
    </source>
</evidence>
<proteinExistence type="predicted"/>
<protein>
    <submittedName>
        <fullName evidence="1">Uncharacterized protein</fullName>
    </submittedName>
</protein>
<dbReference type="AlphaFoldDB" id="A0A3M5DZF0"/>
<reference evidence="1 2" key="1">
    <citation type="submission" date="2018-08" db="EMBL/GenBank/DDBJ databases">
        <title>Recombination of ecologically and evolutionarily significant loci maintains genetic cohesion in the Pseudomonas syringae species complex.</title>
        <authorList>
            <person name="Dillon M."/>
            <person name="Thakur S."/>
            <person name="Almeida R.N.D."/>
            <person name="Weir B.S."/>
            <person name="Guttman D.S."/>
        </authorList>
    </citation>
    <scope>NUCLEOTIDE SEQUENCE [LARGE SCALE GENOMIC DNA]</scope>
    <source>
        <strain evidence="1 2">ICMP 7846</strain>
    </source>
</reference>
<gene>
    <name evidence="1" type="ORF">ALP65_04583</name>
</gene>
<dbReference type="EMBL" id="RBSQ01000573">
    <property type="protein sequence ID" value="RMS55465.1"/>
    <property type="molecule type" value="Genomic_DNA"/>
</dbReference>
<sequence>MTDFQQLPVEAAPGRVAIGQAGTRALEGLHRVWVGERSQGGALAEAAELAELLASSLADRVRQFALVIGEIQERFARGAFLAHEQQRNHRREQLQRYRQAQRLGFGEDAETLAEGAVADLVVVLQKQHEGVRRQVGTRFAARPAVAVGFALVDEAFGQAARQAAQRLGVVLVVAVVLAGEQDVQRMVAIVVPLCVVALAQQAGAVVVVLQDQVHMALGAGGAAQAAGHLDEERAIGNRVHGIEAQAVDAIVEQPHQGVLIEELADFAATEIDGLAPGRLPVVAEERGGVLREVVAVRAEVVVDHVDEDHQAHAVSAVDQMLELLGRAVGRRRGERQHAVVAPVAATGKLAQWHQLHGGHAQFHQARKEVLDLGVGAEQADVQLVDHRFVPGPPAPLVDAPGVGAMVQHLAVSMHAVGLELRGRVRHPGATIDAVTVAGAGRTGQGRLEPAAVAAFQRPVAAVGGLDPDLTGVRSPEAEAGPAVALELGAEAAPDRHHWRTPRRAGAVFLNRRRYRRL</sequence>
<dbReference type="Proteomes" id="UP000270834">
    <property type="component" value="Unassembled WGS sequence"/>
</dbReference>
<accession>A0A3M5DZF0</accession>
<comment type="caution">
    <text evidence="1">The sequence shown here is derived from an EMBL/GenBank/DDBJ whole genome shotgun (WGS) entry which is preliminary data.</text>
</comment>
<organism evidence="1 2">
    <name type="scientific">Pseudomonas aeruginosa</name>
    <dbReference type="NCBI Taxonomy" id="287"/>
    <lineage>
        <taxon>Bacteria</taxon>
        <taxon>Pseudomonadati</taxon>
        <taxon>Pseudomonadota</taxon>
        <taxon>Gammaproteobacteria</taxon>
        <taxon>Pseudomonadales</taxon>
        <taxon>Pseudomonadaceae</taxon>
        <taxon>Pseudomonas</taxon>
    </lineage>
</organism>
<evidence type="ECO:0000313" key="2">
    <source>
        <dbReference type="Proteomes" id="UP000270834"/>
    </source>
</evidence>